<dbReference type="Gene3D" id="1.10.150.20">
    <property type="entry name" value="5' to 3' exonuclease, C-terminal subdomain"/>
    <property type="match status" value="1"/>
</dbReference>
<proteinExistence type="inferred from homology"/>
<dbReference type="Proteomes" id="UP001244341">
    <property type="component" value="Chromosome 4b"/>
</dbReference>
<feature type="coiled-coil region" evidence="3">
    <location>
        <begin position="267"/>
        <end position="354"/>
    </location>
</feature>
<dbReference type="Gene3D" id="3.30.70.270">
    <property type="match status" value="1"/>
</dbReference>
<dbReference type="PANTHER" id="PTHR11076">
    <property type="entry name" value="DNA REPAIR POLYMERASE UMUC / TRANSFERASE FAMILY MEMBER"/>
    <property type="match status" value="1"/>
</dbReference>
<keyword evidence="7" id="KW-1185">Reference proteome</keyword>
<evidence type="ECO:0000256" key="2">
    <source>
        <dbReference type="ARBA" id="ARBA00016178"/>
    </source>
</evidence>
<evidence type="ECO:0000256" key="1">
    <source>
        <dbReference type="ARBA" id="ARBA00010945"/>
    </source>
</evidence>
<dbReference type="Gene3D" id="1.10.150.810">
    <property type="match status" value="1"/>
</dbReference>
<evidence type="ECO:0000259" key="5">
    <source>
        <dbReference type="PROSITE" id="PS50173"/>
    </source>
</evidence>
<dbReference type="PROSITE" id="PS50173">
    <property type="entry name" value="UMUC"/>
    <property type="match status" value="1"/>
</dbReference>
<feature type="compositionally biased region" description="Polar residues" evidence="4">
    <location>
        <begin position="472"/>
        <end position="498"/>
    </location>
</feature>
<dbReference type="InterPro" id="IPR022880">
    <property type="entry name" value="DNApol_IV"/>
</dbReference>
<gene>
    <name evidence="6" type="ORF">OEZ85_006624</name>
</gene>
<feature type="domain" description="UmuC" evidence="5">
    <location>
        <begin position="707"/>
        <end position="887"/>
    </location>
</feature>
<dbReference type="InterPro" id="IPR024728">
    <property type="entry name" value="PolY_HhH_motif"/>
</dbReference>
<evidence type="ECO:0000313" key="7">
    <source>
        <dbReference type="Proteomes" id="UP001244341"/>
    </source>
</evidence>
<dbReference type="InterPro" id="IPR043128">
    <property type="entry name" value="Rev_trsase/Diguanyl_cyclase"/>
</dbReference>
<evidence type="ECO:0000256" key="4">
    <source>
        <dbReference type="SAM" id="MobiDB-lite"/>
    </source>
</evidence>
<name>A0ABY8TV62_TETOB</name>
<sequence length="1192" mass="128618">MDSANGSHEDATLLLAIKDAEISTLRQQMAQLADDLKRNLAVLATKDDEAIKLRNTVDGLRAVLAEKDSLFSQFQAQVQELELFRVQESEQRLATEQLLAAKQKEWAQQLEAGQQGREAEVAALRQQLKDSEEKWLEQLMQARQTALDESMQRSTQQQSALEREAEHVQRLQQQLDMLGSSLAVKEAELEAAHRQLGAALDTTQKMEATHAQAVSAKDALIAQLQQQLEQQASSIAASTGDHENNMTKLIKSINEMQQSCQAQSLEVQEYASAQKKLRDERKVLREQMRQMETTITKLQTEKGVLEAALQHEVTAQAGAQAQLNIFQAKLTEAVVELEKRCAAAETRSTKLMSQLVEERGRLVDAVIEQANSSTPQLAAELAKSLEADRLRTQAELQGERLTSQRGSGGLAGLVSELQSDVDKLQQQLHSSRRQLNWQGQQSSAVESLNAGSDGALRRPDSSGSHMPRRHASSSSNSPARNHGQHSMHSPSNRTPLRHSSSLADAAGGAAAASPGSAAAGGASEELHDALRYLLNRTEQLSLENGALRTQLLDQGPPANTVHHSHKATAAGALDAGRSPQHHHLQQHSSPRSKNSKGAGGSPYARLAANSYHRIAAAAADGASDGEDDSSSMQNVDKEKVKRIVYEMSKDSAHFKNEQRKQAQVDVRIAQLKARAASLSQAELAAHQKAADAKLAQLEAGRDLSRTWLHADMDAFYASVEELDRPDLASKPMAVGGMGMITTANYEARKFGVRSAMPGFIARKLCPQLVFVKPDFRKYEAASAATREVFKLYDPHFVAGSLDEAYLDVTDYCAAHSMTGEQVAAALRAGVEAATRLTCSVGVAPNATLAKVASDLNKPNGQALVGSSREAVMAFVQDLPIRKVPGIGKVSEQTLNALGITSCGHLLQQRALISALFSSISSHFFLSAGLGLGATQHGSSRGDEGGAGAGGGVSRKGISCERTFANMSSPAEMEKMAETLVQHLAADMESEGIAAKTLTLKLKTTDFAVRTRAVTLPGHVHMPQQMLPPVLKLLRAELPCEIRLMGVRGSALRRVVTTGDALDAAAAGGRLNALQRMILQGRRQQQQQGEAADQQEGQQQQQQQQDGGQCAAAGEESGQHAQHMEEHRAAAAALSYDVLDLLDEDDEDEEGIGRSDVGCSHAGFGDDDEGAAAWGWRLPALLVQMQLHMHRVP</sequence>
<dbReference type="SUPFAM" id="SSF100879">
    <property type="entry name" value="Lesion bypass DNA polymerase (Y-family), little finger domain"/>
    <property type="match status" value="1"/>
</dbReference>
<feature type="compositionally biased region" description="Polar residues" evidence="4">
    <location>
        <begin position="436"/>
        <end position="450"/>
    </location>
</feature>
<organism evidence="6 7">
    <name type="scientific">Tetradesmus obliquus</name>
    <name type="common">Green alga</name>
    <name type="synonym">Acutodesmus obliquus</name>
    <dbReference type="NCBI Taxonomy" id="3088"/>
    <lineage>
        <taxon>Eukaryota</taxon>
        <taxon>Viridiplantae</taxon>
        <taxon>Chlorophyta</taxon>
        <taxon>core chlorophytes</taxon>
        <taxon>Chlorophyceae</taxon>
        <taxon>CS clade</taxon>
        <taxon>Sphaeropleales</taxon>
        <taxon>Scenedesmaceae</taxon>
        <taxon>Tetradesmus</taxon>
    </lineage>
</organism>
<protein>
    <recommendedName>
        <fullName evidence="2">DNA polymerase kappa</fullName>
    </recommendedName>
</protein>
<dbReference type="Pfam" id="PF11799">
    <property type="entry name" value="IMS_C"/>
    <property type="match status" value="1"/>
</dbReference>
<dbReference type="Gene3D" id="3.40.1170.60">
    <property type="match status" value="1"/>
</dbReference>
<feature type="compositionally biased region" description="Low complexity" evidence="4">
    <location>
        <begin position="1081"/>
        <end position="1108"/>
    </location>
</feature>
<keyword evidence="3" id="KW-0175">Coiled coil</keyword>
<dbReference type="InterPro" id="IPR017961">
    <property type="entry name" value="DNA_pol_Y-fam_little_finger"/>
</dbReference>
<accession>A0ABY8TV62</accession>
<feature type="region of interest" description="Disordered" evidence="4">
    <location>
        <begin position="432"/>
        <end position="520"/>
    </location>
</feature>
<evidence type="ECO:0000256" key="3">
    <source>
        <dbReference type="SAM" id="Coils"/>
    </source>
</evidence>
<dbReference type="HAMAP" id="MF_01113">
    <property type="entry name" value="DNApol_IV"/>
    <property type="match status" value="1"/>
</dbReference>
<dbReference type="CDD" id="cd03586">
    <property type="entry name" value="PolY_Pol_IV_kappa"/>
    <property type="match status" value="1"/>
</dbReference>
<evidence type="ECO:0000313" key="6">
    <source>
        <dbReference type="EMBL" id="WIA13014.1"/>
    </source>
</evidence>
<dbReference type="SUPFAM" id="SSF56672">
    <property type="entry name" value="DNA/RNA polymerases"/>
    <property type="match status" value="1"/>
</dbReference>
<dbReference type="NCBIfam" id="NF002677">
    <property type="entry name" value="PRK02406.1"/>
    <property type="match status" value="1"/>
</dbReference>
<feature type="coiled-coil region" evidence="3">
    <location>
        <begin position="114"/>
        <end position="188"/>
    </location>
</feature>
<dbReference type="Pfam" id="PF00817">
    <property type="entry name" value="IMS"/>
    <property type="match status" value="1"/>
</dbReference>
<reference evidence="6 7" key="1">
    <citation type="submission" date="2023-05" db="EMBL/GenBank/DDBJ databases">
        <title>A 100% complete, gapless, phased diploid assembly of the Scenedesmus obliquus UTEX 3031 genome.</title>
        <authorList>
            <person name="Biondi T.C."/>
            <person name="Hanschen E.R."/>
            <person name="Kwon T."/>
            <person name="Eng W."/>
            <person name="Kruse C.P.S."/>
            <person name="Koehler S.I."/>
            <person name="Kunde Y."/>
            <person name="Gleasner C.D."/>
            <person name="You Mak K.T."/>
            <person name="Polle J."/>
            <person name="Hovde B.T."/>
            <person name="Starkenburg S.R."/>
        </authorList>
    </citation>
    <scope>NUCLEOTIDE SEQUENCE [LARGE SCALE GENOMIC DNA]</scope>
    <source>
        <strain evidence="6 7">DOE0152z</strain>
    </source>
</reference>
<feature type="compositionally biased region" description="Low complexity" evidence="4">
    <location>
        <begin position="499"/>
        <end position="520"/>
    </location>
</feature>
<feature type="region of interest" description="Disordered" evidence="4">
    <location>
        <begin position="1081"/>
        <end position="1126"/>
    </location>
</feature>
<dbReference type="InterPro" id="IPR036775">
    <property type="entry name" value="DNA_pol_Y-fam_lit_finger_sf"/>
</dbReference>
<comment type="similarity">
    <text evidence="1">Belongs to the DNA polymerase type-Y family.</text>
</comment>
<dbReference type="InterPro" id="IPR043502">
    <property type="entry name" value="DNA/RNA_pol_sf"/>
</dbReference>
<dbReference type="InterPro" id="IPR001126">
    <property type="entry name" value="UmuC"/>
</dbReference>
<dbReference type="EMBL" id="CP126211">
    <property type="protein sequence ID" value="WIA13014.1"/>
    <property type="molecule type" value="Genomic_DNA"/>
</dbReference>
<dbReference type="Pfam" id="PF11798">
    <property type="entry name" value="IMS_HHH"/>
    <property type="match status" value="1"/>
</dbReference>
<dbReference type="Gene3D" id="3.30.1490.100">
    <property type="entry name" value="DNA polymerase, Y-family, little finger domain"/>
    <property type="match status" value="1"/>
</dbReference>
<dbReference type="PANTHER" id="PTHR11076:SF33">
    <property type="entry name" value="DNA POLYMERASE KAPPA"/>
    <property type="match status" value="1"/>
</dbReference>
<feature type="region of interest" description="Disordered" evidence="4">
    <location>
        <begin position="575"/>
        <end position="603"/>
    </location>
</feature>
<dbReference type="InterPro" id="IPR050116">
    <property type="entry name" value="DNA_polymerase-Y"/>
</dbReference>